<keyword evidence="4" id="KW-0068">Autocatalytic cleavage</keyword>
<keyword evidence="7" id="KW-0811">Translocation</keyword>
<dbReference type="InterPro" id="IPR037665">
    <property type="entry name" value="Nucleoporin_S59-like"/>
</dbReference>
<reference evidence="12 13" key="1">
    <citation type="submission" date="2023-04" db="EMBL/GenBank/DDBJ databases">
        <title>Genome of Basidiobolus ranarum AG-B5.</title>
        <authorList>
            <person name="Stajich J.E."/>
            <person name="Carter-House D."/>
            <person name="Gryganskyi A."/>
        </authorList>
    </citation>
    <scope>NUCLEOTIDE SEQUENCE [LARGE SCALE GENOMIC DNA]</scope>
    <source>
        <strain evidence="12 13">AG-B5</strain>
    </source>
</reference>
<keyword evidence="9" id="KW-0539">Nucleus</keyword>
<accession>A0ABR2VZG6</accession>
<dbReference type="PANTHER" id="PTHR23198:SF6">
    <property type="entry name" value="NUCLEAR PORE COMPLEX PROTEIN NUP98-NUP96"/>
    <property type="match status" value="1"/>
</dbReference>
<feature type="compositionally biased region" description="Low complexity" evidence="10">
    <location>
        <begin position="20"/>
        <end position="50"/>
    </location>
</feature>
<dbReference type="PANTHER" id="PTHR23198">
    <property type="entry name" value="NUCLEOPORIN"/>
    <property type="match status" value="1"/>
</dbReference>
<feature type="region of interest" description="Disordered" evidence="10">
    <location>
        <begin position="698"/>
        <end position="719"/>
    </location>
</feature>
<evidence type="ECO:0000313" key="12">
    <source>
        <dbReference type="EMBL" id="KAK9710390.1"/>
    </source>
</evidence>
<feature type="region of interest" description="Disordered" evidence="10">
    <location>
        <begin position="263"/>
        <end position="367"/>
    </location>
</feature>
<dbReference type="InterPro" id="IPR021967">
    <property type="entry name" value="Nup98_C"/>
</dbReference>
<keyword evidence="13" id="KW-1185">Reference proteome</keyword>
<dbReference type="Pfam" id="PF12110">
    <property type="entry name" value="Nup96"/>
    <property type="match status" value="1"/>
</dbReference>
<dbReference type="InterPro" id="IPR036903">
    <property type="entry name" value="Nup98_auto-Pept-S59_dom_sf"/>
</dbReference>
<evidence type="ECO:0000313" key="13">
    <source>
        <dbReference type="Proteomes" id="UP001479436"/>
    </source>
</evidence>
<feature type="compositionally biased region" description="Low complexity" evidence="10">
    <location>
        <begin position="706"/>
        <end position="719"/>
    </location>
</feature>
<feature type="compositionally biased region" description="Low complexity" evidence="10">
    <location>
        <begin position="265"/>
        <end position="295"/>
    </location>
</feature>
<comment type="caution">
    <text evidence="12">The sequence shown here is derived from an EMBL/GenBank/DDBJ whole genome shotgun (WGS) entry which is preliminary data.</text>
</comment>
<protein>
    <recommendedName>
        <fullName evidence="11">Peptidase S59 domain-containing protein</fullName>
    </recommendedName>
</protein>
<dbReference type="Proteomes" id="UP001479436">
    <property type="component" value="Unassembled WGS sequence"/>
</dbReference>
<feature type="region of interest" description="Disordered" evidence="10">
    <location>
        <begin position="238"/>
        <end position="257"/>
    </location>
</feature>
<evidence type="ECO:0000256" key="10">
    <source>
        <dbReference type="SAM" id="MobiDB-lite"/>
    </source>
</evidence>
<evidence type="ECO:0000256" key="1">
    <source>
        <dbReference type="ARBA" id="ARBA00004567"/>
    </source>
</evidence>
<gene>
    <name evidence="12" type="ORF">K7432_008451</name>
</gene>
<feature type="region of interest" description="Disordered" evidence="10">
    <location>
        <begin position="196"/>
        <end position="230"/>
    </location>
</feature>
<feature type="domain" description="Peptidase S59" evidence="11">
    <location>
        <begin position="785"/>
        <end position="927"/>
    </location>
</feature>
<dbReference type="EMBL" id="JASJQH010007345">
    <property type="protein sequence ID" value="KAK9710390.1"/>
    <property type="molecule type" value="Genomic_DNA"/>
</dbReference>
<evidence type="ECO:0000256" key="4">
    <source>
        <dbReference type="ARBA" id="ARBA00022813"/>
    </source>
</evidence>
<evidence type="ECO:0000256" key="6">
    <source>
        <dbReference type="ARBA" id="ARBA00022927"/>
    </source>
</evidence>
<evidence type="ECO:0000259" key="11">
    <source>
        <dbReference type="PROSITE" id="PS51434"/>
    </source>
</evidence>
<evidence type="ECO:0000256" key="5">
    <source>
        <dbReference type="ARBA" id="ARBA00022816"/>
    </source>
</evidence>
<dbReference type="Gene3D" id="1.10.10.2360">
    <property type="match status" value="1"/>
</dbReference>
<organism evidence="12 13">
    <name type="scientific">Basidiobolus ranarum</name>
    <dbReference type="NCBI Taxonomy" id="34480"/>
    <lineage>
        <taxon>Eukaryota</taxon>
        <taxon>Fungi</taxon>
        <taxon>Fungi incertae sedis</taxon>
        <taxon>Zoopagomycota</taxon>
        <taxon>Entomophthoromycotina</taxon>
        <taxon>Basidiobolomycetes</taxon>
        <taxon>Basidiobolales</taxon>
        <taxon>Basidiobolaceae</taxon>
        <taxon>Basidiobolus</taxon>
    </lineage>
</organism>
<dbReference type="Pfam" id="PF04096">
    <property type="entry name" value="Nucleoporin2"/>
    <property type="match status" value="1"/>
</dbReference>
<evidence type="ECO:0000256" key="9">
    <source>
        <dbReference type="ARBA" id="ARBA00023242"/>
    </source>
</evidence>
<keyword evidence="3" id="KW-0813">Transport</keyword>
<feature type="compositionally biased region" description="Low complexity" evidence="10">
    <location>
        <begin position="339"/>
        <end position="367"/>
    </location>
</feature>
<dbReference type="InterPro" id="IPR007230">
    <property type="entry name" value="Nup98_auto-Pept-S59_dom"/>
</dbReference>
<feature type="compositionally biased region" description="Polar residues" evidence="10">
    <location>
        <begin position="201"/>
        <end position="213"/>
    </location>
</feature>
<dbReference type="PROSITE" id="PS51434">
    <property type="entry name" value="NUP_C"/>
    <property type="match status" value="1"/>
</dbReference>
<dbReference type="SUPFAM" id="SSF82215">
    <property type="entry name" value="C-terminal autoproteolytic domain of nucleoporin nup98"/>
    <property type="match status" value="1"/>
</dbReference>
<feature type="region of interest" description="Disordered" evidence="10">
    <location>
        <begin position="480"/>
        <end position="499"/>
    </location>
</feature>
<keyword evidence="6" id="KW-0653">Protein transport</keyword>
<feature type="region of interest" description="Disordered" evidence="10">
    <location>
        <begin position="12"/>
        <end position="74"/>
    </location>
</feature>
<evidence type="ECO:0000256" key="7">
    <source>
        <dbReference type="ARBA" id="ARBA00023010"/>
    </source>
</evidence>
<keyword evidence="5" id="KW-0509">mRNA transport</keyword>
<keyword evidence="8" id="KW-0906">Nuclear pore complex</keyword>
<comment type="similarity">
    <text evidence="2">Belongs to the nucleoporin GLFG family.</text>
</comment>
<feature type="compositionally biased region" description="Polar residues" evidence="10">
    <location>
        <begin position="51"/>
        <end position="68"/>
    </location>
</feature>
<name>A0ABR2VZG6_9FUNG</name>
<evidence type="ECO:0000256" key="8">
    <source>
        <dbReference type="ARBA" id="ARBA00023132"/>
    </source>
</evidence>
<evidence type="ECO:0000256" key="3">
    <source>
        <dbReference type="ARBA" id="ARBA00022448"/>
    </source>
</evidence>
<dbReference type="Gene3D" id="3.30.1610.10">
    <property type="entry name" value="Peptidase S59, nucleoporin"/>
    <property type="match status" value="1"/>
</dbReference>
<feature type="compositionally biased region" description="Low complexity" evidence="10">
    <location>
        <begin position="214"/>
        <end position="230"/>
    </location>
</feature>
<evidence type="ECO:0000256" key="2">
    <source>
        <dbReference type="ARBA" id="ARBA00008926"/>
    </source>
</evidence>
<feature type="compositionally biased region" description="Polar residues" evidence="10">
    <location>
        <begin position="296"/>
        <end position="324"/>
    </location>
</feature>
<comment type="subcellular location">
    <subcellularLocation>
        <location evidence="1">Nucleus</location>
        <location evidence="1">Nuclear pore complex</location>
    </subcellularLocation>
</comment>
<sequence>MFGGSSFGNSGFGSGGGFGQQNQNSTFGQTNNSFGAGFGQQNQQAGFNNNTTGFGSTPAFGQQPTQAAQPAFGSTGTGGGLFGAAANTSTGFGGFGANNNATNNTTTPGFGSTGSTGLFGQKTAFGSSNTSTTGAFGSNSFNSNAGAGTGTASPAYSVTQDKDTSTGVISLLQSITAMPAYRNYSFEELRAQDYEQGRKSAGQTGTTGFGQPNSFASNTTGFGSSGTSFGATPTSNAGGLFGSNNTQPASGFGQATGFGSGGFGSNTNTTNTNTSTGGLFGSSSFGNTNSSNTLFGQNTSNPSGGFGANNNTTSPFGQASTTPAFGSGGGFGNTTPSKPTFGFGSTPATTTTSAPFGSTSTPAFGSGTPATTGGFGFGGNNAATTGFGSGAATSGFGSGGFGAAASAAPAAPSFGFGSNTGSSFGTTPAASTSFSFGNTNNALGANNAAKPSFGFGNSTTTSAPSGGLFGSSTATSTAGSSLFGGNTNTTTPSLFGNTGTTSNTFGSSLGTAGSGLGGSLNKPAGTTGGLFGTSTNTNTGFGSGFGLSNSSSLGASMQNTAGLGSINQAPLQASIDKNPYGNNPLFSTLPPSSTNATSPLHSSISNTDVLASSTVQKKKYSNTPHFKSTPRSSSKIKLRGFPLGSSMTASTYKLNSSSSVHLFESTNDDTVLSPEAFTPKQSVKKLVINHKIGDTLDRGTPIFGGSTPNSQTTTPTTNPRTVKFNPDLNTYFGHDDADSPQENGVRTLSYLMAETSNDNIMNSSPVNTDFGTEYGVTTPPTKLPTSEYWCSPSVGELKKLSKEGLKNIPEFEVGRIGYGKVRFLEPVDISGLDLSLILGEVVIFEKKSCTVYPDETIKPPVGNGLNVPALISLEQCWPIDKSTRKFITDRNSPRLQQHIRKMKSIPETEFVDFNLDDGSWSFIVQHFSRYGLDDDDEEEEETLPSSNNSKPLLAPEVVVEENVRVTNKRLLSDEDMVDAPPVSWLSPESDDSEREELYNSMDESGIEDTFASPSQGIFMEAEESDHADIGMIGSQWGVSSNADLFKSSSSTLNESQQAKPWARQLGLEAHKVHVMQASLFRESVQDTNPPLLKPVSTAASSWSSKPDHEPVTSVRFGQDMEIQDESESLPENIHEARNSHFSSARSIRPAKKHARVTYEKSLSHSKSDCLVDAGLMMGRSFRVGWGPGGVMVSSGRIVTLQNLAKPSSSTESLSQVNIQKVKIFQNEEGEKQKHEITLKNQLDHTEITLDDNGVPMASTSFELNFKSFVEKLDSNPRKPFETHEVLVWKLAQALWDNTFVPPNDVLSGQALERLTAIHNKTSFTNWLKEAVRPEMLAHIQQLEAKGNNAGIIFAYITGNRISKACVECIKNRDFRLSTLISQAGGDAQSRIDIAHQVLKWKEYRFQSNINADYTRLYELLSGNICPQSMDSLDRQDRSVYVHEGLDWKRTLGLFMWYASFLETSMAESVAKYEHAFLEQNCTVPVALPVPWYQKDSSVQTSQFDVLYCLIKVYIDPTYSLEDAILPLSISPSPLDHRLSWHLFIMLERVLGVRLFERYEDSIDSSPGANACISFAFQLERLGLWKWAVFIMLHLRDTDSREVAIRELIFRHISVDAVEQESDSLPEIQFNDDEMFLLNTLKVPSEWVYEAKALHAKSNGMDYEEAVCLLHANKWNQAHQLIVEKLAPDALLRNQICRLKSLLSHIDSEEVADWENGGLVFLEYIEIFENLPKILENSLPENFPDFIQVKNQMTQLLRTLSRMKEKAFTNTQQTVCIAEMASKISRSLSELDLTEHKEQHLLKSLPLPEDQRLHAVLKLSFIQLYSN</sequence>
<dbReference type="Gene3D" id="1.25.40.690">
    <property type="match status" value="1"/>
</dbReference>
<proteinExistence type="inferred from homology"/>